<dbReference type="GO" id="GO:0006281">
    <property type="term" value="P:DNA repair"/>
    <property type="evidence" value="ECO:0007669"/>
    <property type="project" value="UniProtKB-ARBA"/>
</dbReference>
<dbReference type="PANTHER" id="PTHR46609">
    <property type="entry name" value="EXONUCLEASE, PHAGE-TYPE/RECB, C-TERMINAL DOMAIN-CONTAINING PROTEIN"/>
    <property type="match status" value="1"/>
</dbReference>
<feature type="domain" description="YqaJ viral recombinase" evidence="1">
    <location>
        <begin position="737"/>
        <end position="886"/>
    </location>
</feature>
<evidence type="ECO:0000313" key="3">
    <source>
        <dbReference type="EMBL" id="KAH9633095.1"/>
    </source>
</evidence>
<reference evidence="3" key="1">
    <citation type="journal article" date="2021" name="G3 (Bethesda)">
        <title>Genome and transcriptome analysis of the beet armyworm Spodoptera exigua reveals targets for pest control. .</title>
        <authorList>
            <person name="Simon S."/>
            <person name="Breeschoten T."/>
            <person name="Jansen H.J."/>
            <person name="Dirks R.P."/>
            <person name="Schranz M.E."/>
            <person name="Ros V.I.D."/>
        </authorList>
    </citation>
    <scope>NUCLEOTIDE SEQUENCE</scope>
    <source>
        <strain evidence="3">TB_SE_WUR_2020</strain>
    </source>
</reference>
<organism evidence="3 4">
    <name type="scientific">Spodoptera exigua</name>
    <name type="common">Beet armyworm</name>
    <name type="synonym">Noctua fulgens</name>
    <dbReference type="NCBI Taxonomy" id="7107"/>
    <lineage>
        <taxon>Eukaryota</taxon>
        <taxon>Metazoa</taxon>
        <taxon>Ecdysozoa</taxon>
        <taxon>Arthropoda</taxon>
        <taxon>Hexapoda</taxon>
        <taxon>Insecta</taxon>
        <taxon>Pterygota</taxon>
        <taxon>Neoptera</taxon>
        <taxon>Endopterygota</taxon>
        <taxon>Lepidoptera</taxon>
        <taxon>Glossata</taxon>
        <taxon>Ditrysia</taxon>
        <taxon>Noctuoidea</taxon>
        <taxon>Noctuidae</taxon>
        <taxon>Amphipyrinae</taxon>
        <taxon>Spodoptera</taxon>
    </lineage>
</organism>
<dbReference type="CDD" id="cd22343">
    <property type="entry name" value="PDDEXK_lambda_exonuclease-like"/>
    <property type="match status" value="1"/>
</dbReference>
<feature type="domain" description="Mutator-like transposase" evidence="2">
    <location>
        <begin position="207"/>
        <end position="555"/>
    </location>
</feature>
<dbReference type="PANTHER" id="PTHR46609:SF8">
    <property type="entry name" value="YQAJ VIRAL RECOMBINASE DOMAIN-CONTAINING PROTEIN"/>
    <property type="match status" value="1"/>
</dbReference>
<dbReference type="Gene3D" id="3.90.320.10">
    <property type="match status" value="1"/>
</dbReference>
<evidence type="ECO:0000313" key="4">
    <source>
        <dbReference type="Proteomes" id="UP000814243"/>
    </source>
</evidence>
<dbReference type="InterPro" id="IPR049012">
    <property type="entry name" value="Mutator_transp_dom"/>
</dbReference>
<proteinExistence type="predicted"/>
<comment type="caution">
    <text evidence="3">The sequence shown here is derived from an EMBL/GenBank/DDBJ whole genome shotgun (WGS) entry which is preliminary data.</text>
</comment>
<name>A0A922SCZ7_SPOEX</name>
<dbReference type="EMBL" id="JACEFF010000671">
    <property type="protein sequence ID" value="KAH9633095.1"/>
    <property type="molecule type" value="Genomic_DNA"/>
</dbReference>
<dbReference type="Pfam" id="PF09588">
    <property type="entry name" value="YqaJ"/>
    <property type="match status" value="1"/>
</dbReference>
<sequence>MNLNFMYIGFFERPRSWYTLRNSEPYARALAIDTQCVRTRASPAIALFEFGSVHVVAPAVRFKFKILKMARTKKVVSKRIRKQQLKECAKKMQELKKARKSLQNEQILPVKSISDLDAIPATNVKETNHLVLETWCNINKSSQLQDHEETHNVDKVSQSSEVIEQQLKQIKDVSNEKPESVNELWDLPCEVATQGQQIEKIKDGNHRIVDFKYFTEELMRISSHKSLFQCSFNTMELISETKKGLVSKFLYECLLCKTRFTIKNTPEDLNTKLIEGTMTAGCGNAQLERITASLDLPSISEHTYSACQNKICQAWETTAWDEMKTAGEREREAAINEGKVTKDGIALIDVIADGCWSKRSYKSNYAALSGAAAIVGRRFGQILFMSVKNKYCCICARSEKRNTTPRAHQCFKNYSGTSTAMESAILVEGFKQSVEMHNLIYARFIADGDSSTYAKILESRPYPDVTVEKINCRNHILRNFCNKLQQIKTDTKFNLNDRKKVTTAKILTARKYITDSITYHNKNRELDGIKSLHVDINQSMNHAFGKHGECNKNICSRENVSQECADFFNSYIFNKLRFITTNVSSHARSLIENVDSNVVERFNGVIAKFVGGKRINYSLKRSYQARCAGAVISFNTGKIHSAISKNIYKASPSRRLKTYEEKVDQRRRYHRTIKRRKNRALLPKKLDFNYGENVEAPDMDAETYQNCKTTFLKNLEKCDAERNEIQSRTILQSESGEWMELRRNLLTASNFGKIVKRKRTNSCANTVKNMLYKPDIGHVASINHGRTHEKVALEQLSKLLKVTIDPCGLYIDKTHPFLGATPDGIIENNTLVEIKCPVIPFKIGIEAAISQGKMHLWRINKKTGDIVINKMSDWYMQVQGQMHVCDVPKCILAVWYGDNQIKVEEIFKDDEFWTDKMEPKLISFYFDCLLPELVDPRHTRKLPIREPNYVNISKNKENLNDRESMTEEPINVISEIQFSQF</sequence>
<protein>
    <recommendedName>
        <fullName evidence="5">YqaJ viral recombinase domain-containing protein</fullName>
    </recommendedName>
</protein>
<dbReference type="InterPro" id="IPR011335">
    <property type="entry name" value="Restrct_endonuc-II-like"/>
</dbReference>
<dbReference type="InterPro" id="IPR011604">
    <property type="entry name" value="PDDEXK-like_dom_sf"/>
</dbReference>
<dbReference type="InterPro" id="IPR051703">
    <property type="entry name" value="NF-kappa-B_Signaling_Reg"/>
</dbReference>
<gene>
    <name evidence="3" type="ORF">HF086_000754</name>
</gene>
<dbReference type="AlphaFoldDB" id="A0A922SCZ7"/>
<accession>A0A922SCZ7</accession>
<evidence type="ECO:0008006" key="5">
    <source>
        <dbReference type="Google" id="ProtNLM"/>
    </source>
</evidence>
<dbReference type="Pfam" id="PF20700">
    <property type="entry name" value="Mutator"/>
    <property type="match status" value="1"/>
</dbReference>
<dbReference type="Proteomes" id="UP000814243">
    <property type="component" value="Unassembled WGS sequence"/>
</dbReference>
<evidence type="ECO:0000259" key="2">
    <source>
        <dbReference type="Pfam" id="PF20700"/>
    </source>
</evidence>
<dbReference type="SUPFAM" id="SSF52980">
    <property type="entry name" value="Restriction endonuclease-like"/>
    <property type="match status" value="1"/>
</dbReference>
<dbReference type="InterPro" id="IPR019080">
    <property type="entry name" value="YqaJ_viral_recombinase"/>
</dbReference>
<evidence type="ECO:0000259" key="1">
    <source>
        <dbReference type="Pfam" id="PF09588"/>
    </source>
</evidence>